<dbReference type="PANTHER" id="PTHR30273">
    <property type="entry name" value="PERIPLASMIC SIGNAL SENSOR AND SIGMA FACTOR ACTIVATOR FECR-RELATED"/>
    <property type="match status" value="1"/>
</dbReference>
<dbReference type="AlphaFoldDB" id="A0A1S1H7N6"/>
<dbReference type="GO" id="GO:0016989">
    <property type="term" value="F:sigma factor antagonist activity"/>
    <property type="evidence" value="ECO:0007669"/>
    <property type="project" value="TreeGrafter"/>
</dbReference>
<gene>
    <name evidence="2" type="ORF">BHE75_00033</name>
</gene>
<sequence>MMDDMAMREAALDWLIRQRDPAFGDWEAFGDWLAADPDRARVYHELAAADADVGEWFAAAPPAAAPVEAPPVANPVTRRRFGGWLGGAIAASLVAVSGYTELQNRADPYSIETAPGERRSIALADGSQVDLNGGSRITLDHRNQRIATLDRGEALFTVVHDDRRPFIVHAAGAELRDVGTVFNVVSDRAGLSVAVAEGAVVYNPRGESVELGAGRTLHARANDSVVTLGTADPAAMVAWKQGRLIYDGTPIGVVAEDISRNLGLPVSVAPDVAARPFRGVIALDGQRDRFLERLGPLLDVRIERGGKGWVLTAKQK</sequence>
<evidence type="ECO:0000313" key="3">
    <source>
        <dbReference type="Proteomes" id="UP000179467"/>
    </source>
</evidence>
<accession>A0A1S1H7N6</accession>
<dbReference type="InterPro" id="IPR006860">
    <property type="entry name" value="FecR"/>
</dbReference>
<reference evidence="2 3" key="1">
    <citation type="submission" date="2016-09" db="EMBL/GenBank/DDBJ databases">
        <title>Metabolic pathway, cell adaptation mechanisms and a novel monoxygenase revealed through proteogenomic-transcription analysis of a Sphingomonas haloaromaticamans strain degrading the fungicide ortho-phenylphenol.</title>
        <authorList>
            <person name="Perruchon C."/>
            <person name="Papadopoulou E.S."/>
            <person name="Rousidou C."/>
            <person name="Vasileiadis S."/>
            <person name="Tanou G."/>
            <person name="Amoutzias G."/>
            <person name="Molassiotis A."/>
            <person name="Karpouzas D.G."/>
        </authorList>
    </citation>
    <scope>NUCLEOTIDE SEQUENCE [LARGE SCALE GENOMIC DNA]</scope>
    <source>
        <strain evidence="2 3">P3</strain>
    </source>
</reference>
<evidence type="ECO:0000313" key="2">
    <source>
        <dbReference type="EMBL" id="OHT18065.1"/>
    </source>
</evidence>
<dbReference type="InterPro" id="IPR012373">
    <property type="entry name" value="Ferrdict_sens_TM"/>
</dbReference>
<dbReference type="PIRSF" id="PIRSF018266">
    <property type="entry name" value="FecR"/>
    <property type="match status" value="1"/>
</dbReference>
<feature type="domain" description="FecR protein" evidence="1">
    <location>
        <begin position="111"/>
        <end position="200"/>
    </location>
</feature>
<name>A0A1S1H7N6_9SPHN</name>
<dbReference type="Gene3D" id="2.60.120.1440">
    <property type="match status" value="1"/>
</dbReference>
<organism evidence="2 3">
    <name type="scientific">Edaphosphingomonas haloaromaticamans</name>
    <dbReference type="NCBI Taxonomy" id="653954"/>
    <lineage>
        <taxon>Bacteria</taxon>
        <taxon>Pseudomonadati</taxon>
        <taxon>Pseudomonadota</taxon>
        <taxon>Alphaproteobacteria</taxon>
        <taxon>Sphingomonadales</taxon>
        <taxon>Rhizorhabdaceae</taxon>
        <taxon>Edaphosphingomonas</taxon>
    </lineage>
</organism>
<evidence type="ECO:0000259" key="1">
    <source>
        <dbReference type="Pfam" id="PF04773"/>
    </source>
</evidence>
<keyword evidence="3" id="KW-1185">Reference proteome</keyword>
<dbReference type="EMBL" id="MIPT01000001">
    <property type="protein sequence ID" value="OHT18065.1"/>
    <property type="molecule type" value="Genomic_DNA"/>
</dbReference>
<protein>
    <submittedName>
        <fullName evidence="2">Fec operon regulator FecR</fullName>
    </submittedName>
</protein>
<dbReference type="Proteomes" id="UP000179467">
    <property type="component" value="Unassembled WGS sequence"/>
</dbReference>
<comment type="caution">
    <text evidence="2">The sequence shown here is derived from an EMBL/GenBank/DDBJ whole genome shotgun (WGS) entry which is preliminary data.</text>
</comment>
<dbReference type="Pfam" id="PF04773">
    <property type="entry name" value="FecR"/>
    <property type="match status" value="1"/>
</dbReference>
<dbReference type="PANTHER" id="PTHR30273:SF2">
    <property type="entry name" value="PROTEIN FECR"/>
    <property type="match status" value="1"/>
</dbReference>
<proteinExistence type="predicted"/>